<dbReference type="OrthoDB" id="9769113at2"/>
<evidence type="ECO:0000259" key="1">
    <source>
        <dbReference type="Pfam" id="PF01370"/>
    </source>
</evidence>
<protein>
    <submittedName>
        <fullName evidence="2">NAD-dependent epimerase/dehydratase family protein</fullName>
    </submittedName>
</protein>
<dbReference type="InterPro" id="IPR050177">
    <property type="entry name" value="Lipid_A_modif_metabolic_enz"/>
</dbReference>
<accession>A0A853F781</accession>
<comment type="caution">
    <text evidence="2">The sequence shown here is derived from an EMBL/GenBank/DDBJ whole genome shotgun (WGS) entry which is preliminary data.</text>
</comment>
<dbReference type="PANTHER" id="PTHR43245">
    <property type="entry name" value="BIFUNCTIONAL POLYMYXIN RESISTANCE PROTEIN ARNA"/>
    <property type="match status" value="1"/>
</dbReference>
<dbReference type="Gene3D" id="3.40.50.720">
    <property type="entry name" value="NAD(P)-binding Rossmann-like Domain"/>
    <property type="match status" value="1"/>
</dbReference>
<sequence length="317" mass="34975">MNQINDQDALSAKRVVVVGGNGFIGRHIVKALQKEDAQVSVIDVCPISDDSSFKVETIIGSINDSTLFSSAIAGSQIVIFLANNSLPGSANFDLASEVRLHVEHSIKAADLCRTQGVEKFIFSSSGGTVYGYSSDVPLSENMLTRPINAYGVSKLSIENYLRIISMQSSMRTISIRISNPYGEGQRAIRNQGFIAAAMEHGINDRVLPIWGDGTVERDFIYIDDVARAFILACKSANPPDVVNIGSGQPYSLLEIIKLSENALEREIKIEFHSSRTVDVQRNYLDITRAEEKLGWHPNISIEEGLRRTAKWWKNISI</sequence>
<dbReference type="EMBL" id="JACCEW010000002">
    <property type="protein sequence ID" value="NYT36445.1"/>
    <property type="molecule type" value="Genomic_DNA"/>
</dbReference>
<gene>
    <name evidence="2" type="ORF">H0A68_06135</name>
</gene>
<dbReference type="Gene3D" id="3.90.25.10">
    <property type="entry name" value="UDP-galactose 4-epimerase, domain 1"/>
    <property type="match status" value="1"/>
</dbReference>
<dbReference type="InterPro" id="IPR036291">
    <property type="entry name" value="NAD(P)-bd_dom_sf"/>
</dbReference>
<dbReference type="InterPro" id="IPR001509">
    <property type="entry name" value="Epimerase_deHydtase"/>
</dbReference>
<name>A0A853F781_9BURK</name>
<dbReference type="RefSeq" id="WP_129968423.1">
    <property type="nucleotide sequence ID" value="NZ_JACCEW010000002.1"/>
</dbReference>
<reference evidence="2 3" key="1">
    <citation type="submission" date="2020-07" db="EMBL/GenBank/DDBJ databases">
        <title>Taxonomic revisions and descriptions of new bacterial species based on genomic comparisons in the high-G+C-content subgroup of the family Alcaligenaceae.</title>
        <authorList>
            <person name="Szabo A."/>
            <person name="Felfoldi T."/>
        </authorList>
    </citation>
    <scope>NUCLEOTIDE SEQUENCE [LARGE SCALE GENOMIC DNA]</scope>
    <source>
        <strain evidence="2 3">DSM 25264</strain>
    </source>
</reference>
<proteinExistence type="predicted"/>
<feature type="domain" description="NAD-dependent epimerase/dehydratase" evidence="1">
    <location>
        <begin position="15"/>
        <end position="245"/>
    </location>
</feature>
<dbReference type="PRINTS" id="PR01713">
    <property type="entry name" value="NUCEPIMERASE"/>
</dbReference>
<dbReference type="SUPFAM" id="SSF51735">
    <property type="entry name" value="NAD(P)-binding Rossmann-fold domains"/>
    <property type="match status" value="1"/>
</dbReference>
<evidence type="ECO:0000313" key="3">
    <source>
        <dbReference type="Proteomes" id="UP000580517"/>
    </source>
</evidence>
<organism evidence="2 3">
    <name type="scientific">Allopusillimonas soli</name>
    <dbReference type="NCBI Taxonomy" id="659016"/>
    <lineage>
        <taxon>Bacteria</taxon>
        <taxon>Pseudomonadati</taxon>
        <taxon>Pseudomonadota</taxon>
        <taxon>Betaproteobacteria</taxon>
        <taxon>Burkholderiales</taxon>
        <taxon>Alcaligenaceae</taxon>
        <taxon>Allopusillimonas</taxon>
    </lineage>
</organism>
<evidence type="ECO:0000313" key="2">
    <source>
        <dbReference type="EMBL" id="NYT36445.1"/>
    </source>
</evidence>
<keyword evidence="3" id="KW-1185">Reference proteome</keyword>
<dbReference type="AlphaFoldDB" id="A0A853F781"/>
<dbReference type="Proteomes" id="UP000580517">
    <property type="component" value="Unassembled WGS sequence"/>
</dbReference>
<dbReference type="Pfam" id="PF01370">
    <property type="entry name" value="Epimerase"/>
    <property type="match status" value="1"/>
</dbReference>